<dbReference type="EC" id="6.3.5.5" evidence="3"/>
<evidence type="ECO:0000313" key="3">
    <source>
        <dbReference type="EMBL" id="MBP2241861.1"/>
    </source>
</evidence>
<evidence type="ECO:0000313" key="4">
    <source>
        <dbReference type="Proteomes" id="UP001519293"/>
    </source>
</evidence>
<dbReference type="InterPro" id="IPR013815">
    <property type="entry name" value="ATP_grasp_subdomain_1"/>
</dbReference>
<comment type="caution">
    <text evidence="3">The sequence shown here is derived from an EMBL/GenBank/DDBJ whole genome shotgun (WGS) entry which is preliminary data.</text>
</comment>
<dbReference type="NCBIfam" id="NF009404">
    <property type="entry name" value="PRK12767.1-3"/>
    <property type="match status" value="1"/>
</dbReference>
<dbReference type="PANTHER" id="PTHR21621">
    <property type="entry name" value="RIBOSOMAL PROTEIN S6 MODIFICATION PROTEIN"/>
    <property type="match status" value="1"/>
</dbReference>
<sequence length="341" mass="38643">MKILLTSAGRRGYLVRYFKEAIPNGEIHVANSSEYSAAIQFADRFVVAPLIHDESYIPFLLSYCLEQEITAIIPLFDIDLPILSSNKKQFEQIGVTVIVSDEKVIDVCNDKWETYHFLQRNGFKHPHTFLSVSSALNAIDAGKISFPLVVKPRWGMGSILIFEAEDRMELEIFYNKIKREIMKTYLIYDSMKNRNESVIIQEKVYGQEYGLDIINNLDGNYETTIVKKKIAMRAGETDYAVTVMDEELVQMGEHLSRKLGHIGNLDVDIFHCKNGDAYILEMNARFGGGYPFSHLAGANLPKAMVAWLQGDRVSKNELLVTPGVVGYKDINIIARTKVLMT</sequence>
<keyword evidence="1" id="KW-0547">Nucleotide-binding</keyword>
<keyword evidence="4" id="KW-1185">Reference proteome</keyword>
<dbReference type="PROSITE" id="PS50975">
    <property type="entry name" value="ATP_GRASP"/>
    <property type="match status" value="1"/>
</dbReference>
<dbReference type="SUPFAM" id="SSF56059">
    <property type="entry name" value="Glutathione synthetase ATP-binding domain-like"/>
    <property type="match status" value="1"/>
</dbReference>
<dbReference type="GO" id="GO:0004088">
    <property type="term" value="F:carbamoyl-phosphate synthase (glutamine-hydrolyzing) activity"/>
    <property type="evidence" value="ECO:0007669"/>
    <property type="project" value="UniProtKB-EC"/>
</dbReference>
<dbReference type="Pfam" id="PF21360">
    <property type="entry name" value="PylC-like_N"/>
    <property type="match status" value="1"/>
</dbReference>
<dbReference type="PANTHER" id="PTHR21621:SF0">
    <property type="entry name" value="BETA-CITRYLGLUTAMATE SYNTHASE B-RELATED"/>
    <property type="match status" value="1"/>
</dbReference>
<dbReference type="InterPro" id="IPR003806">
    <property type="entry name" value="ATP-grasp_PylC-type"/>
</dbReference>
<keyword evidence="1" id="KW-0067">ATP-binding</keyword>
<dbReference type="InterPro" id="IPR048764">
    <property type="entry name" value="PylC_N"/>
</dbReference>
<dbReference type="Proteomes" id="UP001519293">
    <property type="component" value="Unassembled WGS sequence"/>
</dbReference>
<reference evidence="3 4" key="1">
    <citation type="submission" date="2021-03" db="EMBL/GenBank/DDBJ databases">
        <title>Genomic Encyclopedia of Type Strains, Phase IV (KMG-IV): sequencing the most valuable type-strain genomes for metagenomic binning, comparative biology and taxonomic classification.</title>
        <authorList>
            <person name="Goeker M."/>
        </authorList>
    </citation>
    <scope>NUCLEOTIDE SEQUENCE [LARGE SCALE GENOMIC DNA]</scope>
    <source>
        <strain evidence="3 4">DSM 26675</strain>
    </source>
</reference>
<dbReference type="Gene3D" id="3.30.1490.20">
    <property type="entry name" value="ATP-grasp fold, A domain"/>
    <property type="match status" value="1"/>
</dbReference>
<dbReference type="Gene3D" id="3.30.470.20">
    <property type="entry name" value="ATP-grasp fold, B domain"/>
    <property type="match status" value="1"/>
</dbReference>
<dbReference type="Gene3D" id="3.40.50.20">
    <property type="match status" value="1"/>
</dbReference>
<dbReference type="Pfam" id="PF02655">
    <property type="entry name" value="ATP-grasp_3"/>
    <property type="match status" value="1"/>
</dbReference>
<feature type="domain" description="ATP-grasp" evidence="2">
    <location>
        <begin position="115"/>
        <end position="309"/>
    </location>
</feature>
<accession>A0ABS4RG41</accession>
<dbReference type="RefSeq" id="WP_066391668.1">
    <property type="nucleotide sequence ID" value="NZ_JAGIKZ010000013.1"/>
</dbReference>
<proteinExistence type="predicted"/>
<name>A0ABS4RG41_9BACI</name>
<organism evidence="3 4">
    <name type="scientific">Cytobacillus eiseniae</name>
    <dbReference type="NCBI Taxonomy" id="762947"/>
    <lineage>
        <taxon>Bacteria</taxon>
        <taxon>Bacillati</taxon>
        <taxon>Bacillota</taxon>
        <taxon>Bacilli</taxon>
        <taxon>Bacillales</taxon>
        <taxon>Bacillaceae</taxon>
        <taxon>Cytobacillus</taxon>
    </lineage>
</organism>
<keyword evidence="3" id="KW-0436">Ligase</keyword>
<gene>
    <name evidence="3" type="ORF">J2Z40_002434</name>
</gene>
<evidence type="ECO:0000259" key="2">
    <source>
        <dbReference type="PROSITE" id="PS50975"/>
    </source>
</evidence>
<dbReference type="EMBL" id="JAGIKZ010000013">
    <property type="protein sequence ID" value="MBP2241861.1"/>
    <property type="molecule type" value="Genomic_DNA"/>
</dbReference>
<evidence type="ECO:0000256" key="1">
    <source>
        <dbReference type="PROSITE-ProRule" id="PRU00409"/>
    </source>
</evidence>
<dbReference type="InterPro" id="IPR011761">
    <property type="entry name" value="ATP-grasp"/>
</dbReference>
<protein>
    <submittedName>
        <fullName evidence="3">Carbamoyl-phosphate synthase large subunit</fullName>
        <ecNumber evidence="3">6.3.5.5</ecNumber>
    </submittedName>
</protein>